<evidence type="ECO:0000313" key="2">
    <source>
        <dbReference type="Proteomes" id="UP001165083"/>
    </source>
</evidence>
<organism evidence="1 2">
    <name type="scientific">Phytophthora lilii</name>
    <dbReference type="NCBI Taxonomy" id="2077276"/>
    <lineage>
        <taxon>Eukaryota</taxon>
        <taxon>Sar</taxon>
        <taxon>Stramenopiles</taxon>
        <taxon>Oomycota</taxon>
        <taxon>Peronosporomycetes</taxon>
        <taxon>Peronosporales</taxon>
        <taxon>Peronosporaceae</taxon>
        <taxon>Phytophthora</taxon>
    </lineage>
</organism>
<name>A0A9W6U7T6_9STRA</name>
<dbReference type="Proteomes" id="UP001165083">
    <property type="component" value="Unassembled WGS sequence"/>
</dbReference>
<accession>A0A9W6U7T6</accession>
<gene>
    <name evidence="1" type="ORF">Plil01_001150900</name>
</gene>
<dbReference type="EMBL" id="BSXW01000664">
    <property type="protein sequence ID" value="GMF27508.1"/>
    <property type="molecule type" value="Genomic_DNA"/>
</dbReference>
<sequence length="172" mass="19949">MARHLRIDLTQKDVKARILDYFDSMEEVIEVHGLGVSLRNNVKLKCKVLVENLRPSTLKDQVKRAIEYDPSLKANVHRLFDLVKQEAIRNQQAFDLYQRTDNVTRVIATARSKRRNSTTLVHTIVVAISVDQLNRHARNVKACPQEAACTAERVTTGWKIVRQLRRTRRRKP</sequence>
<dbReference type="AlphaFoldDB" id="A0A9W6U7T6"/>
<comment type="caution">
    <text evidence="1">The sequence shown here is derived from an EMBL/GenBank/DDBJ whole genome shotgun (WGS) entry which is preliminary data.</text>
</comment>
<keyword evidence="2" id="KW-1185">Reference proteome</keyword>
<reference evidence="1" key="1">
    <citation type="submission" date="2023-04" db="EMBL/GenBank/DDBJ databases">
        <title>Phytophthora lilii NBRC 32176.</title>
        <authorList>
            <person name="Ichikawa N."/>
            <person name="Sato H."/>
            <person name="Tonouchi N."/>
        </authorList>
    </citation>
    <scope>NUCLEOTIDE SEQUENCE</scope>
    <source>
        <strain evidence="1">NBRC 32176</strain>
    </source>
</reference>
<protein>
    <submittedName>
        <fullName evidence="1">Unnamed protein product</fullName>
    </submittedName>
</protein>
<dbReference type="OrthoDB" id="126377at2759"/>
<evidence type="ECO:0000313" key="1">
    <source>
        <dbReference type="EMBL" id="GMF27508.1"/>
    </source>
</evidence>
<proteinExistence type="predicted"/>